<dbReference type="Proteomes" id="UP000008130">
    <property type="component" value="Chromosome"/>
</dbReference>
<dbReference type="KEGG" id="pgv:SL003B_1211"/>
<organism evidence="1 2">
    <name type="scientific">Polymorphum gilvum (strain LMG 25793 / CGMCC 1.9160 / SL003B-26A1)</name>
    <dbReference type="NCBI Taxonomy" id="991905"/>
    <lineage>
        <taxon>Bacteria</taxon>
        <taxon>Pseudomonadati</taxon>
        <taxon>Pseudomonadota</taxon>
        <taxon>Alphaproteobacteria</taxon>
        <taxon>Rhodobacterales</taxon>
        <taxon>Paracoccaceae</taxon>
        <taxon>Polymorphum</taxon>
    </lineage>
</organism>
<dbReference type="Pfam" id="PF10115">
    <property type="entry name" value="HlyU"/>
    <property type="match status" value="1"/>
</dbReference>
<sequence length="94" mass="10625">MGKIFGSLFKGDTKGDREPETVEVEYNGYRIVAAPRQANGQWQVAGRIVLETEGTLRQHEFVRADHLSSREDAADFTVRKAKLMIDQQGERIFG</sequence>
<dbReference type="InterPro" id="IPR018772">
    <property type="entry name" value="Transcription_activator_HlyU"/>
</dbReference>
<evidence type="ECO:0000313" key="1">
    <source>
        <dbReference type="EMBL" id="ADZ69640.1"/>
    </source>
</evidence>
<keyword evidence="2" id="KW-1185">Reference proteome</keyword>
<gene>
    <name evidence="1" type="ordered locus">SL003B_1211</name>
</gene>
<dbReference type="AlphaFoldDB" id="F2J0H2"/>
<dbReference type="STRING" id="991905.SL003B_1211"/>
<dbReference type="EMBL" id="CP002568">
    <property type="protein sequence ID" value="ADZ69640.1"/>
    <property type="molecule type" value="Genomic_DNA"/>
</dbReference>
<dbReference type="HOGENOM" id="CLU_171735_0_0_5"/>
<accession>F2J0H2</accession>
<evidence type="ECO:0000313" key="2">
    <source>
        <dbReference type="Proteomes" id="UP000008130"/>
    </source>
</evidence>
<dbReference type="eggNOG" id="COG5453">
    <property type="taxonomic scope" value="Bacteria"/>
</dbReference>
<proteinExistence type="predicted"/>
<name>F2J0H2_POLGS</name>
<reference evidence="1 2" key="1">
    <citation type="journal article" date="2011" name="J. Bacteriol.">
        <title>Complete genome sequence of Polymorphum gilvum SL003B-26A1T, a crude oil-degrading bacterium from oil-polluted saline soil.</title>
        <authorList>
            <person name="Li S.G."/>
            <person name="Tang Y.Q."/>
            <person name="Nie Y."/>
            <person name="Cai M."/>
            <person name="Wu X.L."/>
        </authorList>
    </citation>
    <scope>NUCLEOTIDE SEQUENCE [LARGE SCALE GENOMIC DNA]</scope>
    <source>
        <strain evidence="2">LMG 25793 / CGMCC 1.9160 / SL003B-26A1</strain>
    </source>
</reference>
<protein>
    <submittedName>
        <fullName evidence="1">Transcriptional activator HlyU</fullName>
    </submittedName>
</protein>